<dbReference type="Proteomes" id="UP000038040">
    <property type="component" value="Unplaced"/>
</dbReference>
<sequence length="82" mass="9661">MIFLTIIMHILIMKGVFCDCFGPFRLRKDNLDGPLDQNTLNRCLELVRAHEARQINKVKFIRFLLEIIASFTAFILFIKIFD</sequence>
<evidence type="ECO:0000256" key="2">
    <source>
        <dbReference type="SAM" id="SignalP"/>
    </source>
</evidence>
<reference evidence="6" key="1">
    <citation type="submission" date="2017-02" db="UniProtKB">
        <authorList>
            <consortium name="WormBaseParasite"/>
        </authorList>
    </citation>
    <scope>IDENTIFICATION</scope>
</reference>
<evidence type="ECO:0000256" key="1">
    <source>
        <dbReference type="SAM" id="Phobius"/>
    </source>
</evidence>
<dbReference type="EMBL" id="UYYG01000061">
    <property type="protein sequence ID" value="VDN52475.1"/>
    <property type="molecule type" value="Genomic_DNA"/>
</dbReference>
<feature type="signal peptide" evidence="2">
    <location>
        <begin position="1"/>
        <end position="18"/>
    </location>
</feature>
<evidence type="ECO:0000313" key="5">
    <source>
        <dbReference type="Proteomes" id="UP000274756"/>
    </source>
</evidence>
<feature type="chain" id="PRO_5041039236" evidence="2">
    <location>
        <begin position="19"/>
        <end position="82"/>
    </location>
</feature>
<keyword evidence="1" id="KW-0812">Transmembrane</keyword>
<evidence type="ECO:0000313" key="3">
    <source>
        <dbReference type="EMBL" id="VDN52475.1"/>
    </source>
</evidence>
<keyword evidence="2" id="KW-0732">Signal</keyword>
<organism evidence="4 6">
    <name type="scientific">Dracunculus medinensis</name>
    <name type="common">Guinea worm</name>
    <dbReference type="NCBI Taxonomy" id="318479"/>
    <lineage>
        <taxon>Eukaryota</taxon>
        <taxon>Metazoa</taxon>
        <taxon>Ecdysozoa</taxon>
        <taxon>Nematoda</taxon>
        <taxon>Chromadorea</taxon>
        <taxon>Rhabditida</taxon>
        <taxon>Spirurina</taxon>
        <taxon>Dracunculoidea</taxon>
        <taxon>Dracunculidae</taxon>
        <taxon>Dracunculus</taxon>
    </lineage>
</organism>
<proteinExistence type="predicted"/>
<name>A0A0N4UL23_DRAME</name>
<dbReference type="Proteomes" id="UP000274756">
    <property type="component" value="Unassembled WGS sequence"/>
</dbReference>
<keyword evidence="5" id="KW-1185">Reference proteome</keyword>
<dbReference type="AlphaFoldDB" id="A0A0N4UL23"/>
<reference evidence="3 5" key="2">
    <citation type="submission" date="2018-11" db="EMBL/GenBank/DDBJ databases">
        <authorList>
            <consortium name="Pathogen Informatics"/>
        </authorList>
    </citation>
    <scope>NUCLEOTIDE SEQUENCE [LARGE SCALE GENOMIC DNA]</scope>
</reference>
<evidence type="ECO:0000313" key="6">
    <source>
        <dbReference type="WBParaSite" id="DME_0000847301-mRNA-1"/>
    </source>
</evidence>
<protein>
    <submittedName>
        <fullName evidence="6">EF-hand domain-containing protein</fullName>
    </submittedName>
</protein>
<dbReference type="OrthoDB" id="5814911at2759"/>
<gene>
    <name evidence="3" type="ORF">DME_LOCUS2448</name>
</gene>
<accession>A0A0N4UL23</accession>
<keyword evidence="1" id="KW-0472">Membrane</keyword>
<evidence type="ECO:0000313" key="4">
    <source>
        <dbReference type="Proteomes" id="UP000038040"/>
    </source>
</evidence>
<dbReference type="WBParaSite" id="DME_0000847301-mRNA-1">
    <property type="protein sequence ID" value="DME_0000847301-mRNA-1"/>
    <property type="gene ID" value="DME_0000847301"/>
</dbReference>
<dbReference type="STRING" id="318479.A0A0N4UL23"/>
<keyword evidence="1" id="KW-1133">Transmembrane helix</keyword>
<feature type="transmembrane region" description="Helical" evidence="1">
    <location>
        <begin position="60"/>
        <end position="81"/>
    </location>
</feature>